<dbReference type="AlphaFoldDB" id="A0A1B6EGY1"/>
<sequence>MFSIVTKEYKNNKEKDIRMLYSNIVVKKTYELCLFELYYKEIVEDQIIYFTFKYPLINIIFELTVPKHIPIMPQKMKTSDLLYNPVENKMFLSFTNSSFQENKRTSTTFISKSLEMLKSLLTEYSTNPILKTHENQKVIYQTKFNKNTSTKNSEINSENMIQQLNIISSNLKLEKQKSKKELALRKPTLIENNLNISFHSDKNSSNYNCKDENTNSLKLLKRMTKKNINDDLFDFSLEAEKMVSSICEFNSPPYKEKVKSNTFSDVDQENCRIKDIDPKINPHKILMKIKEFKPNEYQKSINEYCVANNEENDCSKNTNKFCSLFHSKGKIYKDKNRCQNYNMHEMKDCDELFSSNIKQEALLFKDFAIKGFYDVENILQDKHFKLGDKFNKEFESVKKLFSSTANEVKETNTLFSDICLSFLYLLKSWTSISSHILHNDINNIFQNMDPSIPEYFTSWQYASRILMDKLLKGIKIINARNLLNDITTKNFAHYETNELNEIKININNYNLHNATSFDKKTNILNENSNLNFFVNQEIKMPDINEYYNELYLHSKAVESLSNQKFWKNRRFSKTNLSFKKADKYYSASKTKHYSSLPNQLELCGVKQSFPSFLEFNLQQGNSEMNKPNAKTINSLNLNSSNSNRKQNFCTSKSKTSTVIQNNKCTEFNSSFFNASLFQSDVFNPFSNYEKGYIHNYYPQMFPINTTNINNCPCITPYLPNYSFPSSYLGINGTHPCPTMTIENESEIKSTYLKPGCYNPPKKPKQCFKYTNFNLPIEDTPVVGVSIRLCNNSKFQMKPPTGKTEKPSTQHINLNKDIKEIPKELDSTWKAALASAESLCETLLLKPLSKFSSGSVETSSEKNNFNADINQDNDTILPQNNYTTNLSSTRPELRFKTDKWVANNSFNREKLNNDDKSKKNFYKFLNRNDTSNSELLYLPYNNLDSKHIKLECKPYIDNVNIERGHNLLSFLNYDRPWNENENKHLFILKPDSNECLIQTNTINKDISNKLQNIFNEIYHTDVLKPYNINQPNSLEKEFQESVVTTKLKLFMEKISNRLHQQEYETTDQVFNEFHIFIHEIRSEHKEDANSLLTIKRLEIILNELIHKNFSAGDNLEENGSSFGPIGYIPNFVSKNKQTC</sequence>
<feature type="region of interest" description="Disordered" evidence="1">
    <location>
        <begin position="855"/>
        <end position="877"/>
    </location>
</feature>
<evidence type="ECO:0000313" key="2">
    <source>
        <dbReference type="EMBL" id="JAS37151.1"/>
    </source>
</evidence>
<gene>
    <name evidence="2" type="ORF">g.7499</name>
</gene>
<protein>
    <submittedName>
        <fullName evidence="2">Uncharacterized protein</fullName>
    </submittedName>
</protein>
<name>A0A1B6EGY1_9HEMI</name>
<evidence type="ECO:0000256" key="1">
    <source>
        <dbReference type="SAM" id="MobiDB-lite"/>
    </source>
</evidence>
<accession>A0A1B6EGY1</accession>
<organism evidence="2">
    <name type="scientific">Clastoptera arizonana</name>
    <name type="common">Arizona spittle bug</name>
    <dbReference type="NCBI Taxonomy" id="38151"/>
    <lineage>
        <taxon>Eukaryota</taxon>
        <taxon>Metazoa</taxon>
        <taxon>Ecdysozoa</taxon>
        <taxon>Arthropoda</taxon>
        <taxon>Hexapoda</taxon>
        <taxon>Insecta</taxon>
        <taxon>Pterygota</taxon>
        <taxon>Neoptera</taxon>
        <taxon>Paraneoptera</taxon>
        <taxon>Hemiptera</taxon>
        <taxon>Auchenorrhyncha</taxon>
        <taxon>Cercopoidea</taxon>
        <taxon>Clastopteridae</taxon>
        <taxon>Clastoptera</taxon>
    </lineage>
</organism>
<proteinExistence type="predicted"/>
<reference evidence="2" key="1">
    <citation type="submission" date="2015-12" db="EMBL/GenBank/DDBJ databases">
        <title>De novo transcriptome assembly of four potential Pierce s Disease insect vectors from Arizona vineyards.</title>
        <authorList>
            <person name="Tassone E.E."/>
        </authorList>
    </citation>
    <scope>NUCLEOTIDE SEQUENCE</scope>
</reference>
<dbReference type="EMBL" id="GEDC01000147">
    <property type="protein sequence ID" value="JAS37151.1"/>
    <property type="molecule type" value="Transcribed_RNA"/>
</dbReference>